<keyword evidence="3" id="KW-1185">Reference proteome</keyword>
<accession>A0A3S3U8V8</accession>
<evidence type="ECO:0008006" key="4">
    <source>
        <dbReference type="Google" id="ProtNLM"/>
    </source>
</evidence>
<evidence type="ECO:0000256" key="1">
    <source>
        <dbReference type="SAM" id="SignalP"/>
    </source>
</evidence>
<feature type="chain" id="PRO_5018666248" description="DUF3352 domain-containing protein" evidence="1">
    <location>
        <begin position="21"/>
        <end position="599"/>
    </location>
</feature>
<keyword evidence="1" id="KW-0732">Signal</keyword>
<protein>
    <recommendedName>
        <fullName evidence="4">DUF3352 domain-containing protein</fullName>
    </recommendedName>
</protein>
<dbReference type="EMBL" id="MTKO01000066">
    <property type="protein sequence ID" value="RWX46337.1"/>
    <property type="molecule type" value="Genomic_DNA"/>
</dbReference>
<dbReference type="AlphaFoldDB" id="A0A3S3U8V8"/>
<reference evidence="2 3" key="1">
    <citation type="submission" date="2017-01" db="EMBL/GenBank/DDBJ databases">
        <title>The cable genome- insights into the physiology and evolution of filamentous bacteria capable of sulfide oxidation via long distance electron transfer.</title>
        <authorList>
            <person name="Schreiber L."/>
            <person name="Bjerg J.T."/>
            <person name="Boggild A."/>
            <person name="Van De Vossenberg J."/>
            <person name="Meysman F."/>
            <person name="Nielsen L.P."/>
            <person name="Schramm A."/>
            <person name="Kjeldsen K.U."/>
        </authorList>
    </citation>
    <scope>NUCLEOTIDE SEQUENCE [LARGE SCALE GENOMIC DNA]</scope>
    <source>
        <strain evidence="2">MCF</strain>
    </source>
</reference>
<sequence>MKLTKKNALVLILVSLLLFACDKKEKEVQQKPKPEPPKLVTMLNVVPADTIFFSGGLEAFPLKDVLQWSSESFNVLKGLDPNSMLPLVEDKKIAGQRMAAQIWLDYYAIMLSPGEELAKWGVEDKPFLSSYTIGLAPVLLRISLKDTQIFNKKIDELEIKAQIASKPETLGKATYRRYALNEKDPSIDLIIGVDNERKHAVFMLDLGVDSEQTLAIALGQQKPEKSLAESGQVEALQKQYKLHPSFIGYIDQQQLITGLTTKEGNSIAKMIQQVVPQLQGPSELSGVSELFKELQTEGCRNDLTEIGNNWPRTVFGYTALELAAPSTRIDSLMVVENKDKAFLDSLQSIRGVVPQYVGNSAETPVVAAGLGFNLEKIAPFFMARWTALTQKQYSCSFLQKMQNDAKSQQPATLALMTGMAPGVQGLAFSLMSLELEKTEAGGTPMPKSIDALISLAVKNPTALVQTIGAFFPPLAQLQLSADGTPVQLPLPIPLSFPVMAAINGSHLTVYSGEKSQALAQGLRTETLEESQGLMAADIDYGKYYGLIGDTLTNLDTPDAQQDEIKAIFDNMKNAKMRVRMNMDVTDRGIEVKANMMATE</sequence>
<proteinExistence type="predicted"/>
<comment type="caution">
    <text evidence="2">The sequence shown here is derived from an EMBL/GenBank/DDBJ whole genome shotgun (WGS) entry which is preliminary data.</text>
</comment>
<evidence type="ECO:0000313" key="2">
    <source>
        <dbReference type="EMBL" id="RWX46337.1"/>
    </source>
</evidence>
<name>A0A3S3U8V8_9BACT</name>
<organism evidence="2 3">
    <name type="scientific">Candidatus Electrothrix aarhusensis</name>
    <dbReference type="NCBI Taxonomy" id="1859131"/>
    <lineage>
        <taxon>Bacteria</taxon>
        <taxon>Pseudomonadati</taxon>
        <taxon>Thermodesulfobacteriota</taxon>
        <taxon>Desulfobulbia</taxon>
        <taxon>Desulfobulbales</taxon>
        <taxon>Desulfobulbaceae</taxon>
        <taxon>Candidatus Electrothrix</taxon>
    </lineage>
</organism>
<dbReference type="Proteomes" id="UP000287853">
    <property type="component" value="Unassembled WGS sequence"/>
</dbReference>
<evidence type="ECO:0000313" key="3">
    <source>
        <dbReference type="Proteomes" id="UP000287853"/>
    </source>
</evidence>
<dbReference type="PROSITE" id="PS51257">
    <property type="entry name" value="PROKAR_LIPOPROTEIN"/>
    <property type="match status" value="1"/>
</dbReference>
<feature type="signal peptide" evidence="1">
    <location>
        <begin position="1"/>
        <end position="20"/>
    </location>
</feature>
<gene>
    <name evidence="2" type="ORF">H206_01415</name>
</gene>